<feature type="transmembrane region" description="Helical" evidence="7">
    <location>
        <begin position="243"/>
        <end position="261"/>
    </location>
</feature>
<feature type="domain" description="EamA" evidence="8">
    <location>
        <begin position="15"/>
        <end position="145"/>
    </location>
</feature>
<feature type="transmembrane region" description="Helical" evidence="7">
    <location>
        <begin position="46"/>
        <end position="62"/>
    </location>
</feature>
<keyword evidence="4 7" id="KW-0812">Transmembrane</keyword>
<dbReference type="Proteomes" id="UP000030002">
    <property type="component" value="Unassembled WGS sequence"/>
</dbReference>
<reference evidence="9 10" key="1">
    <citation type="submission" date="2013-08" db="EMBL/GenBank/DDBJ databases">
        <title>The genome sequence of Knoellia sinensis.</title>
        <authorList>
            <person name="Zhu W."/>
            <person name="Wang G."/>
        </authorList>
    </citation>
    <scope>NUCLEOTIDE SEQUENCE [LARGE SCALE GENOMIC DNA]</scope>
    <source>
        <strain evidence="9 10">KCTC 19936</strain>
    </source>
</reference>
<gene>
    <name evidence="9" type="ORF">N802_14230</name>
</gene>
<proteinExistence type="inferred from homology"/>
<dbReference type="eggNOG" id="COG0697">
    <property type="taxonomic scope" value="Bacteria"/>
</dbReference>
<feature type="domain" description="EamA" evidence="8">
    <location>
        <begin position="153"/>
        <end position="285"/>
    </location>
</feature>
<dbReference type="GO" id="GO:0005886">
    <property type="term" value="C:plasma membrane"/>
    <property type="evidence" value="ECO:0007669"/>
    <property type="project" value="UniProtKB-SubCell"/>
</dbReference>
<feature type="transmembrane region" description="Helical" evidence="7">
    <location>
        <begin position="99"/>
        <end position="122"/>
    </location>
</feature>
<feature type="transmembrane region" description="Helical" evidence="7">
    <location>
        <begin position="156"/>
        <end position="173"/>
    </location>
</feature>
<evidence type="ECO:0000256" key="4">
    <source>
        <dbReference type="ARBA" id="ARBA00022692"/>
    </source>
</evidence>
<name>A0A0A0JC40_9MICO</name>
<dbReference type="InterPro" id="IPR051258">
    <property type="entry name" value="Diverse_Substrate_Transporter"/>
</dbReference>
<feature type="transmembrane region" description="Helical" evidence="7">
    <location>
        <begin position="267"/>
        <end position="285"/>
    </location>
</feature>
<dbReference type="Pfam" id="PF00892">
    <property type="entry name" value="EamA"/>
    <property type="match status" value="2"/>
</dbReference>
<dbReference type="InterPro" id="IPR000620">
    <property type="entry name" value="EamA_dom"/>
</dbReference>
<evidence type="ECO:0000256" key="2">
    <source>
        <dbReference type="ARBA" id="ARBA00007362"/>
    </source>
</evidence>
<evidence type="ECO:0000259" key="8">
    <source>
        <dbReference type="Pfam" id="PF00892"/>
    </source>
</evidence>
<dbReference type="SUPFAM" id="SSF103481">
    <property type="entry name" value="Multidrug resistance efflux transporter EmrE"/>
    <property type="match status" value="2"/>
</dbReference>
<evidence type="ECO:0000313" key="9">
    <source>
        <dbReference type="EMBL" id="KGN33201.1"/>
    </source>
</evidence>
<feature type="transmembrane region" description="Helical" evidence="7">
    <location>
        <begin position="180"/>
        <end position="201"/>
    </location>
</feature>
<feature type="transmembrane region" description="Helical" evidence="7">
    <location>
        <begin position="12"/>
        <end position="34"/>
    </location>
</feature>
<dbReference type="InterPro" id="IPR037185">
    <property type="entry name" value="EmrE-like"/>
</dbReference>
<keyword evidence="10" id="KW-1185">Reference proteome</keyword>
<sequence length="311" mass="32206">MTNSPPLAHDGRARLAVLLLLAVTAVWGSTFFLIRDLVEHVPSADFLAVRFGIAAVLMFVVFHRQTLALTRRQLTLGAGLGALYAVAQLLQTVGLETTAASVSGFLTGTYIVLTPVLGALLLRDHVPRAAWIAAAIATAGIGVLSLQGLAMGFGEALTLGSAAVYALHILALGRWSTASTALGLSTIQAAVIAVICLVAALPDGVTLPATGGQWVSLLYMAVFAGAGALIAQTWAQAHLTATRAAIVMAMEPVFAALFAVLFGGESVTWRLLVGGGLVLFAMYLVELRGATHAADASALEDPPVEILHHDV</sequence>
<evidence type="ECO:0000256" key="7">
    <source>
        <dbReference type="SAM" id="Phobius"/>
    </source>
</evidence>
<dbReference type="PANTHER" id="PTHR42920">
    <property type="entry name" value="OS03G0707200 PROTEIN-RELATED"/>
    <property type="match status" value="1"/>
</dbReference>
<protein>
    <submittedName>
        <fullName evidence="9">Permease</fullName>
    </submittedName>
</protein>
<evidence type="ECO:0000256" key="1">
    <source>
        <dbReference type="ARBA" id="ARBA00004651"/>
    </source>
</evidence>
<dbReference type="STRING" id="1385520.N802_14230"/>
<feature type="transmembrane region" description="Helical" evidence="7">
    <location>
        <begin position="74"/>
        <end position="93"/>
    </location>
</feature>
<keyword evidence="5 7" id="KW-1133">Transmembrane helix</keyword>
<feature type="transmembrane region" description="Helical" evidence="7">
    <location>
        <begin position="129"/>
        <end position="150"/>
    </location>
</feature>
<organism evidence="9 10">
    <name type="scientific">Knoellia sinensis KCTC 19936</name>
    <dbReference type="NCBI Taxonomy" id="1385520"/>
    <lineage>
        <taxon>Bacteria</taxon>
        <taxon>Bacillati</taxon>
        <taxon>Actinomycetota</taxon>
        <taxon>Actinomycetes</taxon>
        <taxon>Micrococcales</taxon>
        <taxon>Intrasporangiaceae</taxon>
        <taxon>Knoellia</taxon>
    </lineage>
</organism>
<evidence type="ECO:0000256" key="3">
    <source>
        <dbReference type="ARBA" id="ARBA00022475"/>
    </source>
</evidence>
<dbReference type="EMBL" id="AVPJ01000004">
    <property type="protein sequence ID" value="KGN33201.1"/>
    <property type="molecule type" value="Genomic_DNA"/>
</dbReference>
<keyword evidence="3" id="KW-1003">Cell membrane</keyword>
<feature type="transmembrane region" description="Helical" evidence="7">
    <location>
        <begin position="213"/>
        <end position="231"/>
    </location>
</feature>
<accession>A0A0A0JC40</accession>
<keyword evidence="6 7" id="KW-0472">Membrane</keyword>
<dbReference type="OrthoDB" id="3182968at2"/>
<comment type="similarity">
    <text evidence="2">Belongs to the EamA transporter family.</text>
</comment>
<comment type="subcellular location">
    <subcellularLocation>
        <location evidence="1">Cell membrane</location>
        <topology evidence="1">Multi-pass membrane protein</topology>
    </subcellularLocation>
</comment>
<dbReference type="AlphaFoldDB" id="A0A0A0JC40"/>
<evidence type="ECO:0000256" key="5">
    <source>
        <dbReference type="ARBA" id="ARBA00022989"/>
    </source>
</evidence>
<evidence type="ECO:0000256" key="6">
    <source>
        <dbReference type="ARBA" id="ARBA00023136"/>
    </source>
</evidence>
<comment type="caution">
    <text evidence="9">The sequence shown here is derived from an EMBL/GenBank/DDBJ whole genome shotgun (WGS) entry which is preliminary data.</text>
</comment>
<evidence type="ECO:0000313" key="10">
    <source>
        <dbReference type="Proteomes" id="UP000030002"/>
    </source>
</evidence>
<dbReference type="PANTHER" id="PTHR42920:SF5">
    <property type="entry name" value="EAMA DOMAIN-CONTAINING PROTEIN"/>
    <property type="match status" value="1"/>
</dbReference>
<dbReference type="RefSeq" id="WP_035914027.1">
    <property type="nucleotide sequence ID" value="NZ_AVPJ01000004.1"/>
</dbReference>